<dbReference type="GO" id="GO:0005737">
    <property type="term" value="C:cytoplasm"/>
    <property type="evidence" value="ECO:0007669"/>
    <property type="project" value="UniProtKB-SubCell"/>
</dbReference>
<sequence>MIDIAFTRAELPKSGALALLLGEDGGLTGLAAALDAALDGGLGRAMAAAAFKSKRGQSATLLAPGAGLDRVVLVGLGKSTEMTAHQAEIAGAKAVAALMRDEAAAIGADGLSATMLAHVALGARLRRYRFDKYRTTMKEEQKPKLAKLRILAGDEAATGTAYQPLAALAAGVELTRDLVSEPANVLFPAEMADRTKALRTLGVKVEIFDRRDMEKLGFGALLGVAMGSDCEPRMVVMSWLGASDPEGTSKAKKGKIAPKDPIVFVGKGVTFDTGGISIKPASGMEDMKWDMAGAGTVIGLMAALAGRKAKVDAIGLVGLVENMPSGTAQRPGDVVKSASGQTIEVLNTDAEGRLVLADVLWYAQDRFKPRFMVDLATLTGAIIVALGNENAGLFANDEALAQNLLDAAKATGEGLWRMPLGEAYDKMIDCDIADMKNIGGGRAGGSITAAQFLQRFVNKVPWAHLDIAGMAWAGKDGAVAPKGATGFGVRLLDRLVADHYEH</sequence>
<reference evidence="10 11" key="1">
    <citation type="submission" date="2023-11" db="EMBL/GenBank/DDBJ databases">
        <title>MicrobeMod: A computational toolkit for identifying prokaryotic methylation and restriction-modification with nanopore sequencing.</title>
        <authorList>
            <person name="Crits-Christoph A."/>
            <person name="Kang S.C."/>
            <person name="Lee H."/>
            <person name="Ostrov N."/>
        </authorList>
    </citation>
    <scope>NUCLEOTIDE SEQUENCE [LARGE SCALE GENOMIC DNA]</scope>
    <source>
        <strain evidence="10 11">DSMZ 700</strain>
    </source>
</reference>
<dbReference type="EMBL" id="JAWXYB010000018">
    <property type="protein sequence ID" value="MDX5930980.1"/>
    <property type="molecule type" value="Genomic_DNA"/>
</dbReference>
<keyword evidence="11" id="KW-1185">Reference proteome</keyword>
<dbReference type="Gene3D" id="3.40.220.10">
    <property type="entry name" value="Leucine Aminopeptidase, subunit E, domain 1"/>
    <property type="match status" value="1"/>
</dbReference>
<feature type="binding site" evidence="8">
    <location>
        <position position="267"/>
    </location>
    <ligand>
        <name>Mn(2+)</name>
        <dbReference type="ChEBI" id="CHEBI:29035"/>
        <label>2</label>
    </ligand>
</feature>
<dbReference type="Pfam" id="PF00883">
    <property type="entry name" value="Peptidase_M17"/>
    <property type="match status" value="1"/>
</dbReference>
<evidence type="ECO:0000256" key="7">
    <source>
        <dbReference type="ARBA" id="ARBA00023211"/>
    </source>
</evidence>
<dbReference type="RefSeq" id="WP_319613903.1">
    <property type="nucleotide sequence ID" value="NZ_JAWXYB010000018.1"/>
</dbReference>
<dbReference type="AlphaFoldDB" id="A0AAW9DS04"/>
<dbReference type="Gene3D" id="3.40.630.10">
    <property type="entry name" value="Zn peptidases"/>
    <property type="match status" value="1"/>
</dbReference>
<dbReference type="NCBIfam" id="NF002077">
    <property type="entry name" value="PRK00913.2-4"/>
    <property type="match status" value="1"/>
</dbReference>
<name>A0AAW9DS04_ACIAO</name>
<dbReference type="SUPFAM" id="SSF53187">
    <property type="entry name" value="Zn-dependent exopeptidases"/>
    <property type="match status" value="1"/>
</dbReference>
<evidence type="ECO:0000256" key="6">
    <source>
        <dbReference type="ARBA" id="ARBA00022801"/>
    </source>
</evidence>
<feature type="binding site" evidence="8">
    <location>
        <position position="349"/>
    </location>
    <ligand>
        <name>Mn(2+)</name>
        <dbReference type="ChEBI" id="CHEBI:29035"/>
        <label>1</label>
    </ligand>
</feature>
<keyword evidence="6 8" id="KW-0378">Hydrolase</keyword>
<dbReference type="InterPro" id="IPR000819">
    <property type="entry name" value="Peptidase_M17_C"/>
</dbReference>
<feature type="active site" evidence="8">
    <location>
        <position position="279"/>
    </location>
</feature>
<evidence type="ECO:0000256" key="5">
    <source>
        <dbReference type="ARBA" id="ARBA00022670"/>
    </source>
</evidence>
<accession>A0AAW9DS04</accession>
<dbReference type="Pfam" id="PF02789">
    <property type="entry name" value="Peptidase_M17_N"/>
    <property type="match status" value="1"/>
</dbReference>
<dbReference type="NCBIfam" id="NF002075">
    <property type="entry name" value="PRK00913.2-2"/>
    <property type="match status" value="1"/>
</dbReference>
<organism evidence="10 11">
    <name type="scientific">Acidiphilium acidophilum</name>
    <name type="common">Thiobacillus acidophilus</name>
    <dbReference type="NCBI Taxonomy" id="76588"/>
    <lineage>
        <taxon>Bacteria</taxon>
        <taxon>Pseudomonadati</taxon>
        <taxon>Pseudomonadota</taxon>
        <taxon>Alphaproteobacteria</taxon>
        <taxon>Acetobacterales</taxon>
        <taxon>Acidocellaceae</taxon>
        <taxon>Acidiphilium</taxon>
    </lineage>
</organism>
<dbReference type="EC" id="3.4.11.10" evidence="8"/>
<evidence type="ECO:0000259" key="9">
    <source>
        <dbReference type="PROSITE" id="PS00631"/>
    </source>
</evidence>
<dbReference type="InterPro" id="IPR023042">
    <property type="entry name" value="Peptidase_M17_leu_NH2_pept"/>
</dbReference>
<feature type="domain" description="Cytosol aminopeptidase" evidence="9">
    <location>
        <begin position="347"/>
        <end position="354"/>
    </location>
</feature>
<dbReference type="InterPro" id="IPR011356">
    <property type="entry name" value="Leucine_aapep/pepB"/>
</dbReference>
<evidence type="ECO:0000256" key="1">
    <source>
        <dbReference type="ARBA" id="ARBA00000135"/>
    </source>
</evidence>
<dbReference type="CDD" id="cd00433">
    <property type="entry name" value="Peptidase_M17"/>
    <property type="match status" value="1"/>
</dbReference>
<comment type="similarity">
    <text evidence="3 8">Belongs to the peptidase M17 family.</text>
</comment>
<comment type="subcellular location">
    <subcellularLocation>
        <location evidence="8">Cytoplasm</location>
    </subcellularLocation>
</comment>
<dbReference type="GO" id="GO:0070006">
    <property type="term" value="F:metalloaminopeptidase activity"/>
    <property type="evidence" value="ECO:0007669"/>
    <property type="project" value="InterPro"/>
</dbReference>
<dbReference type="InterPro" id="IPR043472">
    <property type="entry name" value="Macro_dom-like"/>
</dbReference>
<feature type="active site" evidence="8">
    <location>
        <position position="353"/>
    </location>
</feature>
<evidence type="ECO:0000313" key="10">
    <source>
        <dbReference type="EMBL" id="MDX5930980.1"/>
    </source>
</evidence>
<dbReference type="PROSITE" id="PS00631">
    <property type="entry name" value="CYTOSOL_AP"/>
    <property type="match status" value="1"/>
</dbReference>
<feature type="binding site" evidence="8">
    <location>
        <position position="272"/>
    </location>
    <ligand>
        <name>Mn(2+)</name>
        <dbReference type="ChEBI" id="CHEBI:29035"/>
        <label>2</label>
    </ligand>
</feature>
<keyword evidence="4 8" id="KW-0031">Aminopeptidase</keyword>
<comment type="catalytic activity">
    <reaction evidence="2 8">
        <text>Release of an N-terminal amino acid, preferentially leucine, but not glutamic or aspartic acids.</text>
        <dbReference type="EC" id="3.4.11.10"/>
    </reaction>
</comment>
<comment type="cofactor">
    <cofactor evidence="8">
        <name>Mn(2+)</name>
        <dbReference type="ChEBI" id="CHEBI:29035"/>
    </cofactor>
    <text evidence="8">Binds 2 manganese ions per subunit.</text>
</comment>
<dbReference type="PANTHER" id="PTHR11963:SF23">
    <property type="entry name" value="CYTOSOL AMINOPEPTIDASE"/>
    <property type="match status" value="1"/>
</dbReference>
<dbReference type="GO" id="GO:0030145">
    <property type="term" value="F:manganese ion binding"/>
    <property type="evidence" value="ECO:0007669"/>
    <property type="project" value="UniProtKB-UniRule"/>
</dbReference>
<comment type="catalytic activity">
    <reaction evidence="1 8">
        <text>Release of an N-terminal amino acid, Xaa-|-Yaa-, in which Xaa is preferably Leu, but may be other amino acids including Pro although not Arg or Lys, and Yaa may be Pro. Amino acid amides and methyl esters are also readily hydrolyzed, but rates on arylamides are exceedingly low.</text>
        <dbReference type="EC" id="3.4.11.1"/>
    </reaction>
</comment>
<dbReference type="InterPro" id="IPR008283">
    <property type="entry name" value="Peptidase_M17_N"/>
</dbReference>
<protein>
    <recommendedName>
        <fullName evidence="8">Probable cytosol aminopeptidase</fullName>
        <ecNumber evidence="8">3.4.11.1</ecNumber>
    </recommendedName>
    <alternativeName>
        <fullName evidence="8">Leucine aminopeptidase</fullName>
        <shortName evidence="8">LAP</shortName>
        <ecNumber evidence="8">3.4.11.10</ecNumber>
    </alternativeName>
    <alternativeName>
        <fullName evidence="8">Leucyl aminopeptidase</fullName>
    </alternativeName>
</protein>
<keyword evidence="8" id="KW-0479">Metal-binding</keyword>
<dbReference type="SUPFAM" id="SSF52949">
    <property type="entry name" value="Macro domain-like"/>
    <property type="match status" value="1"/>
</dbReference>
<evidence type="ECO:0000256" key="3">
    <source>
        <dbReference type="ARBA" id="ARBA00009528"/>
    </source>
</evidence>
<evidence type="ECO:0000256" key="2">
    <source>
        <dbReference type="ARBA" id="ARBA00000967"/>
    </source>
</evidence>
<evidence type="ECO:0000256" key="4">
    <source>
        <dbReference type="ARBA" id="ARBA00022438"/>
    </source>
</evidence>
<feature type="binding site" evidence="8">
    <location>
        <position position="351"/>
    </location>
    <ligand>
        <name>Mn(2+)</name>
        <dbReference type="ChEBI" id="CHEBI:29035"/>
        <label>2</label>
    </ligand>
</feature>
<proteinExistence type="inferred from homology"/>
<dbReference type="Proteomes" id="UP001279553">
    <property type="component" value="Unassembled WGS sequence"/>
</dbReference>
<feature type="binding site" evidence="8">
    <location>
        <position position="351"/>
    </location>
    <ligand>
        <name>Mn(2+)</name>
        <dbReference type="ChEBI" id="CHEBI:29035"/>
        <label>1</label>
    </ligand>
</feature>
<keyword evidence="8" id="KW-0963">Cytoplasm</keyword>
<feature type="binding site" evidence="8">
    <location>
        <position position="272"/>
    </location>
    <ligand>
        <name>Mn(2+)</name>
        <dbReference type="ChEBI" id="CHEBI:29035"/>
        <label>1</label>
    </ligand>
</feature>
<dbReference type="HAMAP" id="MF_00181">
    <property type="entry name" value="Cytosol_peptidase_M17"/>
    <property type="match status" value="1"/>
</dbReference>
<dbReference type="NCBIfam" id="NF002073">
    <property type="entry name" value="PRK00913.1-2"/>
    <property type="match status" value="1"/>
</dbReference>
<dbReference type="NCBIfam" id="NF002074">
    <property type="entry name" value="PRK00913.1-4"/>
    <property type="match status" value="1"/>
</dbReference>
<evidence type="ECO:0000313" key="11">
    <source>
        <dbReference type="Proteomes" id="UP001279553"/>
    </source>
</evidence>
<comment type="function">
    <text evidence="8">Presumably involved in the processing and regular turnover of intracellular proteins. Catalyzes the removal of unsubstituted N-terminal amino acids from various peptides.</text>
</comment>
<dbReference type="EC" id="3.4.11.1" evidence="8"/>
<evidence type="ECO:0000256" key="8">
    <source>
        <dbReference type="HAMAP-Rule" id="MF_00181"/>
    </source>
</evidence>
<keyword evidence="5 8" id="KW-0645">Protease</keyword>
<dbReference type="PRINTS" id="PR00481">
    <property type="entry name" value="LAMNOPPTDASE"/>
</dbReference>
<keyword evidence="7 8" id="KW-0464">Manganese</keyword>
<gene>
    <name evidence="8" type="primary">pepA</name>
    <name evidence="10" type="ORF">SIL87_09415</name>
</gene>
<comment type="caution">
    <text evidence="10">The sequence shown here is derived from an EMBL/GenBank/DDBJ whole genome shotgun (WGS) entry which is preliminary data.</text>
</comment>
<dbReference type="GO" id="GO:0006508">
    <property type="term" value="P:proteolysis"/>
    <property type="evidence" value="ECO:0007669"/>
    <property type="project" value="UniProtKB-KW"/>
</dbReference>
<feature type="binding site" evidence="8">
    <location>
        <position position="290"/>
    </location>
    <ligand>
        <name>Mn(2+)</name>
        <dbReference type="ChEBI" id="CHEBI:29035"/>
        <label>2</label>
    </ligand>
</feature>
<dbReference type="PANTHER" id="PTHR11963">
    <property type="entry name" value="LEUCINE AMINOPEPTIDASE-RELATED"/>
    <property type="match status" value="1"/>
</dbReference>